<evidence type="ECO:0000313" key="3">
    <source>
        <dbReference type="EMBL" id="KAG2501554.1"/>
    </source>
</evidence>
<dbReference type="EMBL" id="JAEHOE010000001">
    <property type="protein sequence ID" value="KAG2501554.1"/>
    <property type="molecule type" value="Genomic_DNA"/>
</dbReference>
<comment type="caution">
    <text evidence="3">The sequence shown here is derived from an EMBL/GenBank/DDBJ whole genome shotgun (WGS) entry which is preliminary data.</text>
</comment>
<feature type="compositionally biased region" description="Basic and acidic residues" evidence="1">
    <location>
        <begin position="454"/>
        <end position="469"/>
    </location>
</feature>
<feature type="compositionally biased region" description="Polar residues" evidence="1">
    <location>
        <begin position="653"/>
        <end position="667"/>
    </location>
</feature>
<proteinExistence type="predicted"/>
<dbReference type="SMART" id="SM00324">
    <property type="entry name" value="RhoGAP"/>
    <property type="match status" value="1"/>
</dbReference>
<keyword evidence="4" id="KW-1185">Reference proteome</keyword>
<feature type="compositionally biased region" description="Gly residues" evidence="1">
    <location>
        <begin position="674"/>
        <end position="686"/>
    </location>
</feature>
<feature type="domain" description="Rho-GAP" evidence="2">
    <location>
        <begin position="16"/>
        <end position="203"/>
    </location>
</feature>
<dbReference type="OrthoDB" id="185175at2759"/>
<accession>A0A835YGW8</accession>
<dbReference type="PROSITE" id="PS50238">
    <property type="entry name" value="RHOGAP"/>
    <property type="match status" value="1"/>
</dbReference>
<gene>
    <name evidence="3" type="ORF">HYH03_000061</name>
</gene>
<dbReference type="InterPro" id="IPR039102">
    <property type="entry name" value="FAM13"/>
</dbReference>
<reference evidence="3" key="1">
    <citation type="journal article" date="2020" name="bioRxiv">
        <title>Comparative genomics of Chlamydomonas.</title>
        <authorList>
            <person name="Craig R.J."/>
            <person name="Hasan A.R."/>
            <person name="Ness R.W."/>
            <person name="Keightley P.D."/>
        </authorList>
    </citation>
    <scope>NUCLEOTIDE SEQUENCE</scope>
    <source>
        <strain evidence="3">CCAP 11/70</strain>
    </source>
</reference>
<dbReference type="PANTHER" id="PTHR15904">
    <property type="entry name" value="FAM13"/>
    <property type="match status" value="1"/>
</dbReference>
<feature type="region of interest" description="Disordered" evidence="1">
    <location>
        <begin position="443"/>
        <end position="469"/>
    </location>
</feature>
<protein>
    <recommendedName>
        <fullName evidence="2">Rho-GAP domain-containing protein</fullName>
    </recommendedName>
</protein>
<dbReference type="AlphaFoldDB" id="A0A835YGW8"/>
<feature type="compositionally biased region" description="Low complexity" evidence="1">
    <location>
        <begin position="600"/>
        <end position="620"/>
    </location>
</feature>
<sequence>MCTTRMLSECGPTFGVALKVLCERSQVEVPPILADLLRHLASRALHVPDAFADAPKCAATSQLKGAIDSGLPLTTLLDSAHPTVVGSLLKRWLEELPDPLLNWDQQVELLSACKDEGSIEERIASLNDAIALVCHITLGTLKPLLLFLQQYCFRQRRFDQQLLQVAVAFAPILFPAALAAGPAELRLAEETVATLVSNALHVFNPTLAANVPVVTPQALCEAAAEMLGSEAEAEGEEAQQGPCVIMTEGEMEQSVVASWPAADEVVRHGSSGGGAGLVERPGSPSCSRPTSSGGGYPHPPLPHGHHAAGEAAMYDEHGMPYEEPCLQDADFMAQLDGMVYGITSSLFGDDEDMDEPMASAAAPYKDLSMCTDDDCASLASTPSFAGTSFGGASHSSFCTVVGAASLSGAFASDSTLASPRALAANEHFGPAAAKPGSCTDMPYSPGAVLVPPPPDHDAHTSAGDGKADASQRGAAAAALAELAELAKREVAAGGVFVVVSAQPGTGIKPGFGAFDGLGSGEVPHHLQPLAAAEVAGMLLEQAVLLSSAQDANVAASRHHRSARPTEGGAQHPAGPEQSHQHQHHKGLPVGARRALSRLSTASGPDAPTPTTTPRAQRRMTMGGEEHDPGLPSPSSHHHQSQPNSPSQHAANARQLQPNGPAALQQQQRSEDRSSGGGARGSSGGGAQRRRQTMGGSSGGAGPASPPSSPAGWIELGVAGHLSVSITPTRALAVRELPASDAAAAAHRVPIRSLAPVALGLEKERLKRQLKEVAAAYQAVAGKPLTPELKEPLRCVYVRYHKIKALLAGGAGSSGGGAAGCVPAAKGGQLTAPQAAVTV</sequence>
<dbReference type="Pfam" id="PF00620">
    <property type="entry name" value="RhoGAP"/>
    <property type="match status" value="1"/>
</dbReference>
<feature type="region of interest" description="Disordered" evidence="1">
    <location>
        <begin position="553"/>
        <end position="711"/>
    </location>
</feature>
<organism evidence="3 4">
    <name type="scientific">Edaphochlamys debaryana</name>
    <dbReference type="NCBI Taxonomy" id="47281"/>
    <lineage>
        <taxon>Eukaryota</taxon>
        <taxon>Viridiplantae</taxon>
        <taxon>Chlorophyta</taxon>
        <taxon>core chlorophytes</taxon>
        <taxon>Chlorophyceae</taxon>
        <taxon>CS clade</taxon>
        <taxon>Chlamydomonadales</taxon>
        <taxon>Chlamydomonadales incertae sedis</taxon>
        <taxon>Edaphochlamys</taxon>
    </lineage>
</organism>
<dbReference type="InterPro" id="IPR000198">
    <property type="entry name" value="RhoGAP_dom"/>
</dbReference>
<evidence type="ECO:0000256" key="1">
    <source>
        <dbReference type="SAM" id="MobiDB-lite"/>
    </source>
</evidence>
<feature type="region of interest" description="Disordered" evidence="1">
    <location>
        <begin position="268"/>
        <end position="307"/>
    </location>
</feature>
<dbReference type="SUPFAM" id="SSF48350">
    <property type="entry name" value="GTPase activation domain, GAP"/>
    <property type="match status" value="1"/>
</dbReference>
<dbReference type="PANTHER" id="PTHR15904:SF17">
    <property type="entry name" value="RHO-GAP DOMAIN-CONTAINING PROTEIN"/>
    <property type="match status" value="1"/>
</dbReference>
<dbReference type="Gene3D" id="1.10.555.10">
    <property type="entry name" value="Rho GTPase activation protein"/>
    <property type="match status" value="1"/>
</dbReference>
<dbReference type="Proteomes" id="UP000612055">
    <property type="component" value="Unassembled WGS sequence"/>
</dbReference>
<dbReference type="GO" id="GO:0007165">
    <property type="term" value="P:signal transduction"/>
    <property type="evidence" value="ECO:0007669"/>
    <property type="project" value="InterPro"/>
</dbReference>
<evidence type="ECO:0000313" key="4">
    <source>
        <dbReference type="Proteomes" id="UP000612055"/>
    </source>
</evidence>
<name>A0A835YGW8_9CHLO</name>
<evidence type="ECO:0000259" key="2">
    <source>
        <dbReference type="PROSITE" id="PS50238"/>
    </source>
</evidence>
<dbReference type="InterPro" id="IPR008936">
    <property type="entry name" value="Rho_GTPase_activation_prot"/>
</dbReference>